<protein>
    <submittedName>
        <fullName evidence="1">Uncharacterized protein</fullName>
    </submittedName>
</protein>
<dbReference type="EMBL" id="CADEAL010001224">
    <property type="protein sequence ID" value="CAB1430333.1"/>
    <property type="molecule type" value="Genomic_DNA"/>
</dbReference>
<keyword evidence="2" id="KW-1185">Reference proteome</keyword>
<sequence length="126" mass="13891">MKIHRGRTQPALTVLRVQSEEGGKKAMGGHVILSPTQIMAITEPAGMARCRHRRIAWVMCQVGRDVAEKQAGKQAGSLMLLEGERRLQENGTVWYEGLSDFYDLSVSGGAAVHHTLSYRRFLSGVV</sequence>
<accession>A0A9N7UHT1</accession>
<name>A0A9N7UHT1_PLEPL</name>
<organism evidence="1 2">
    <name type="scientific">Pleuronectes platessa</name>
    <name type="common">European plaice</name>
    <dbReference type="NCBI Taxonomy" id="8262"/>
    <lineage>
        <taxon>Eukaryota</taxon>
        <taxon>Metazoa</taxon>
        <taxon>Chordata</taxon>
        <taxon>Craniata</taxon>
        <taxon>Vertebrata</taxon>
        <taxon>Euteleostomi</taxon>
        <taxon>Actinopterygii</taxon>
        <taxon>Neopterygii</taxon>
        <taxon>Teleostei</taxon>
        <taxon>Neoteleostei</taxon>
        <taxon>Acanthomorphata</taxon>
        <taxon>Carangaria</taxon>
        <taxon>Pleuronectiformes</taxon>
        <taxon>Pleuronectoidei</taxon>
        <taxon>Pleuronectidae</taxon>
        <taxon>Pleuronectes</taxon>
    </lineage>
</organism>
<proteinExistence type="predicted"/>
<gene>
    <name evidence="1" type="ORF">PLEPLA_LOCUS18315</name>
</gene>
<reference evidence="1" key="1">
    <citation type="submission" date="2020-03" db="EMBL/GenBank/DDBJ databases">
        <authorList>
            <person name="Weist P."/>
        </authorList>
    </citation>
    <scope>NUCLEOTIDE SEQUENCE</scope>
</reference>
<dbReference type="Proteomes" id="UP001153269">
    <property type="component" value="Unassembled WGS sequence"/>
</dbReference>
<evidence type="ECO:0000313" key="1">
    <source>
        <dbReference type="EMBL" id="CAB1430333.1"/>
    </source>
</evidence>
<dbReference type="AlphaFoldDB" id="A0A9N7UHT1"/>
<evidence type="ECO:0000313" key="2">
    <source>
        <dbReference type="Proteomes" id="UP001153269"/>
    </source>
</evidence>
<comment type="caution">
    <text evidence="1">The sequence shown here is derived from an EMBL/GenBank/DDBJ whole genome shotgun (WGS) entry which is preliminary data.</text>
</comment>